<sequence length="158" mass="17600">MRKGSLNAACSVLKLLLPSLPCICRGSTLPMGDVHVAPKSPIGPPQRNLLLLPPSSRGGGVVGGSSIYLYKPESHRHRRSYTRHPKIFHWSTSVLPHLLPLPLVHLSQHAFKLQVGRQMMSGMFLRLQKNPIFNENKKDSFFITVLEFFSMSSANCTI</sequence>
<proteinExistence type="predicted"/>
<feature type="chain" id="PRO_5036804158" description="Secreted protein" evidence="1">
    <location>
        <begin position="27"/>
        <end position="158"/>
    </location>
</feature>
<accession>A0A921U1I5</accession>
<dbReference type="Proteomes" id="UP000807115">
    <property type="component" value="Chromosome 10"/>
</dbReference>
<dbReference type="EMBL" id="CM027689">
    <property type="protein sequence ID" value="KAG0514495.1"/>
    <property type="molecule type" value="Genomic_DNA"/>
</dbReference>
<name>A0A921U1I5_SORBI</name>
<keyword evidence="1" id="KW-0732">Signal</keyword>
<evidence type="ECO:0000313" key="3">
    <source>
        <dbReference type="Proteomes" id="UP000807115"/>
    </source>
</evidence>
<evidence type="ECO:0000256" key="1">
    <source>
        <dbReference type="SAM" id="SignalP"/>
    </source>
</evidence>
<dbReference type="AlphaFoldDB" id="A0A921U1I5"/>
<gene>
    <name evidence="2" type="ORF">BDA96_10G196800</name>
</gene>
<organism evidence="2 3">
    <name type="scientific">Sorghum bicolor</name>
    <name type="common">Sorghum</name>
    <name type="synonym">Sorghum vulgare</name>
    <dbReference type="NCBI Taxonomy" id="4558"/>
    <lineage>
        <taxon>Eukaryota</taxon>
        <taxon>Viridiplantae</taxon>
        <taxon>Streptophyta</taxon>
        <taxon>Embryophyta</taxon>
        <taxon>Tracheophyta</taxon>
        <taxon>Spermatophyta</taxon>
        <taxon>Magnoliopsida</taxon>
        <taxon>Liliopsida</taxon>
        <taxon>Poales</taxon>
        <taxon>Poaceae</taxon>
        <taxon>PACMAD clade</taxon>
        <taxon>Panicoideae</taxon>
        <taxon>Andropogonodae</taxon>
        <taxon>Andropogoneae</taxon>
        <taxon>Sorghinae</taxon>
        <taxon>Sorghum</taxon>
    </lineage>
</organism>
<comment type="caution">
    <text evidence="2">The sequence shown here is derived from an EMBL/GenBank/DDBJ whole genome shotgun (WGS) entry which is preliminary data.</text>
</comment>
<evidence type="ECO:0008006" key="4">
    <source>
        <dbReference type="Google" id="ProtNLM"/>
    </source>
</evidence>
<feature type="signal peptide" evidence="1">
    <location>
        <begin position="1"/>
        <end position="26"/>
    </location>
</feature>
<reference evidence="2" key="2">
    <citation type="submission" date="2020-10" db="EMBL/GenBank/DDBJ databases">
        <authorList>
            <person name="Cooper E.A."/>
            <person name="Brenton Z.W."/>
            <person name="Flinn B.S."/>
            <person name="Jenkins J."/>
            <person name="Shu S."/>
            <person name="Flowers D."/>
            <person name="Luo F."/>
            <person name="Wang Y."/>
            <person name="Xia P."/>
            <person name="Barry K."/>
            <person name="Daum C."/>
            <person name="Lipzen A."/>
            <person name="Yoshinaga Y."/>
            <person name="Schmutz J."/>
            <person name="Saski C."/>
            <person name="Vermerris W."/>
            <person name="Kresovich S."/>
        </authorList>
    </citation>
    <scope>NUCLEOTIDE SEQUENCE</scope>
</reference>
<reference evidence="2" key="1">
    <citation type="journal article" date="2019" name="BMC Genomics">
        <title>A new reference genome for Sorghum bicolor reveals high levels of sequence similarity between sweet and grain genotypes: implications for the genetics of sugar metabolism.</title>
        <authorList>
            <person name="Cooper E.A."/>
            <person name="Brenton Z.W."/>
            <person name="Flinn B.S."/>
            <person name="Jenkins J."/>
            <person name="Shu S."/>
            <person name="Flowers D."/>
            <person name="Luo F."/>
            <person name="Wang Y."/>
            <person name="Xia P."/>
            <person name="Barry K."/>
            <person name="Daum C."/>
            <person name="Lipzen A."/>
            <person name="Yoshinaga Y."/>
            <person name="Schmutz J."/>
            <person name="Saski C."/>
            <person name="Vermerris W."/>
            <person name="Kresovich S."/>
        </authorList>
    </citation>
    <scope>NUCLEOTIDE SEQUENCE</scope>
</reference>
<evidence type="ECO:0000313" key="2">
    <source>
        <dbReference type="EMBL" id="KAG0514495.1"/>
    </source>
</evidence>
<protein>
    <recommendedName>
        <fullName evidence="4">Secreted protein</fullName>
    </recommendedName>
</protein>